<dbReference type="AlphaFoldDB" id="A0A917TUS5"/>
<sequence>MNDIWLQTIVNNVKGVSGQGYIISDIFFDKYVDKGITSDYWVNVAVEMDKKTKEYLDKNYLHLN</sequence>
<evidence type="ECO:0000313" key="2">
    <source>
        <dbReference type="Proteomes" id="UP000618460"/>
    </source>
</evidence>
<comment type="caution">
    <text evidence="1">The sequence shown here is derived from an EMBL/GenBank/DDBJ whole genome shotgun (WGS) entry which is preliminary data.</text>
</comment>
<dbReference type="EMBL" id="BMLG01000020">
    <property type="protein sequence ID" value="GGM39318.1"/>
    <property type="molecule type" value="Genomic_DNA"/>
</dbReference>
<reference evidence="1" key="1">
    <citation type="journal article" date="2014" name="Int. J. Syst. Evol. Microbiol.">
        <title>Complete genome sequence of Corynebacterium casei LMG S-19264T (=DSM 44701T), isolated from a smear-ripened cheese.</title>
        <authorList>
            <consortium name="US DOE Joint Genome Institute (JGI-PGF)"/>
            <person name="Walter F."/>
            <person name="Albersmeier A."/>
            <person name="Kalinowski J."/>
            <person name="Ruckert C."/>
        </authorList>
    </citation>
    <scope>NUCLEOTIDE SEQUENCE</scope>
    <source>
        <strain evidence="1">CGMCC 1.6333</strain>
    </source>
</reference>
<dbReference type="Proteomes" id="UP000618460">
    <property type="component" value="Unassembled WGS sequence"/>
</dbReference>
<organism evidence="1 2">
    <name type="scientific">Paraliobacillus quinghaiensis</name>
    <dbReference type="NCBI Taxonomy" id="470815"/>
    <lineage>
        <taxon>Bacteria</taxon>
        <taxon>Bacillati</taxon>
        <taxon>Bacillota</taxon>
        <taxon>Bacilli</taxon>
        <taxon>Bacillales</taxon>
        <taxon>Bacillaceae</taxon>
        <taxon>Paraliobacillus</taxon>
    </lineage>
</organism>
<reference evidence="1" key="2">
    <citation type="submission" date="2020-09" db="EMBL/GenBank/DDBJ databases">
        <authorList>
            <person name="Sun Q."/>
            <person name="Zhou Y."/>
        </authorList>
    </citation>
    <scope>NUCLEOTIDE SEQUENCE</scope>
    <source>
        <strain evidence="1">CGMCC 1.6333</strain>
    </source>
</reference>
<accession>A0A917TUS5</accession>
<evidence type="ECO:0000313" key="1">
    <source>
        <dbReference type="EMBL" id="GGM39318.1"/>
    </source>
</evidence>
<protein>
    <submittedName>
        <fullName evidence="1">Uncharacterized protein</fullName>
    </submittedName>
</protein>
<keyword evidence="2" id="KW-1185">Reference proteome</keyword>
<name>A0A917TUS5_9BACI</name>
<proteinExistence type="predicted"/>
<gene>
    <name evidence="1" type="ORF">GCM10011351_26840</name>
</gene>